<evidence type="ECO:0000313" key="2">
    <source>
        <dbReference type="EnsemblMetazoa" id="PPA35344.1"/>
    </source>
</evidence>
<feature type="compositionally biased region" description="Polar residues" evidence="1">
    <location>
        <begin position="275"/>
        <end position="300"/>
    </location>
</feature>
<accession>A0A2A6B9F9</accession>
<feature type="region of interest" description="Disordered" evidence="1">
    <location>
        <begin position="36"/>
        <end position="114"/>
    </location>
</feature>
<dbReference type="Gene3D" id="3.30.40.10">
    <property type="entry name" value="Zinc/RING finger domain, C3HC4 (zinc finger)"/>
    <property type="match status" value="1"/>
</dbReference>
<evidence type="ECO:0000256" key="1">
    <source>
        <dbReference type="SAM" id="MobiDB-lite"/>
    </source>
</evidence>
<feature type="compositionally biased region" description="Basic and acidic residues" evidence="1">
    <location>
        <begin position="542"/>
        <end position="554"/>
    </location>
</feature>
<gene>
    <name evidence="2" type="primary">WBGene00273713</name>
</gene>
<dbReference type="Proteomes" id="UP000005239">
    <property type="component" value="Unassembled WGS sequence"/>
</dbReference>
<dbReference type="AlphaFoldDB" id="A0A2A6B9F9"/>
<dbReference type="EnsemblMetazoa" id="PPA35344.1">
    <property type="protein sequence ID" value="PPA35344.1"/>
    <property type="gene ID" value="WBGene00273713"/>
</dbReference>
<organism evidence="2 3">
    <name type="scientific">Pristionchus pacificus</name>
    <name type="common">Parasitic nematode worm</name>
    <dbReference type="NCBI Taxonomy" id="54126"/>
    <lineage>
        <taxon>Eukaryota</taxon>
        <taxon>Metazoa</taxon>
        <taxon>Ecdysozoa</taxon>
        <taxon>Nematoda</taxon>
        <taxon>Chromadorea</taxon>
        <taxon>Rhabditida</taxon>
        <taxon>Rhabditina</taxon>
        <taxon>Diplogasteromorpha</taxon>
        <taxon>Diplogasteroidea</taxon>
        <taxon>Neodiplogasteridae</taxon>
        <taxon>Pristionchus</taxon>
    </lineage>
</organism>
<keyword evidence="3" id="KW-1185">Reference proteome</keyword>
<reference evidence="3" key="1">
    <citation type="journal article" date="2008" name="Nat. Genet.">
        <title>The Pristionchus pacificus genome provides a unique perspective on nematode lifestyle and parasitism.</title>
        <authorList>
            <person name="Dieterich C."/>
            <person name="Clifton S.W."/>
            <person name="Schuster L.N."/>
            <person name="Chinwalla A."/>
            <person name="Delehaunty K."/>
            <person name="Dinkelacker I."/>
            <person name="Fulton L."/>
            <person name="Fulton R."/>
            <person name="Godfrey J."/>
            <person name="Minx P."/>
            <person name="Mitreva M."/>
            <person name="Roeseler W."/>
            <person name="Tian H."/>
            <person name="Witte H."/>
            <person name="Yang S.P."/>
            <person name="Wilson R.K."/>
            <person name="Sommer R.J."/>
        </authorList>
    </citation>
    <scope>NUCLEOTIDE SEQUENCE [LARGE SCALE GENOMIC DNA]</scope>
    <source>
        <strain evidence="3">PS312</strain>
    </source>
</reference>
<sequence length="700" mass="78372">MPVLRDNPSMLLTEEEKKKRMFGSLKFIGRNRKVNDSKNTKEIHPRQTKSDVEANAKERTTINLKKTDSESKKKVQEEALRRSKRIEDVKSASETPKRRSTVDQARSRPTRRCALKASSTRYEISATVNTNEYRPVNCIVERIQTQEVLTSTNSVSTTPIDPQTSVRRNKSFEYFMRKHKRSIARKSPNSEEVTPKRVSSFYSNKTTRKHEITVSKRCSTVEENARSINGPRRYVGFAERRVVCAPSGREEMDSDEEIDEVDLPSVARNCFESARTVSRSPVQAPSLSGSHNDACSPNNESQLHELSAYLSPSPTITTADVESALRNANSLGSVPYPSSLENFVQSVTSLVSEFGYGNLQPRMSSSFSMSPPSSPIDGMNDRGIGPCKSLVPDLPPLDINLVQFFMQMWQMWNKAGEMAAAHVAMMNIVGAAQATLAPTPVTPPFEHSATRQLYSRTIVEQQVVSAPLPTAPAESLPFAARNSDVRGSLTAAAPAEPIAQMHTSPPQNEENDKEEDLGPENSDQDISQESAYLSTEPIVEESNDRISSEYKRTSDPNTILPFEHHPSEQQPQRQSNIDLLDTLRISSLPARRVPNAKLISRLTGHPTVSWPFERPLKRKNTQTDSTNVKRIKFAEKDALSVDRNAESDNMCVLCQQKEANTYTKPCKCAYFCRSCALLFWKADSENVLSTRKFQSRRFAA</sequence>
<feature type="region of interest" description="Disordered" evidence="1">
    <location>
        <begin position="495"/>
        <end position="574"/>
    </location>
</feature>
<feature type="compositionally biased region" description="Basic and acidic residues" evidence="1">
    <location>
        <begin position="36"/>
        <end position="101"/>
    </location>
</feature>
<proteinExistence type="predicted"/>
<feature type="region of interest" description="Disordered" evidence="1">
    <location>
        <begin position="274"/>
        <end position="300"/>
    </location>
</feature>
<reference evidence="2" key="2">
    <citation type="submission" date="2022-06" db="UniProtKB">
        <authorList>
            <consortium name="EnsemblMetazoa"/>
        </authorList>
    </citation>
    <scope>IDENTIFICATION</scope>
    <source>
        <strain evidence="2">PS312</strain>
    </source>
</reference>
<dbReference type="InterPro" id="IPR013083">
    <property type="entry name" value="Znf_RING/FYVE/PHD"/>
</dbReference>
<name>A0A2A6B9F9_PRIPA</name>
<feature type="compositionally biased region" description="Acidic residues" evidence="1">
    <location>
        <begin position="509"/>
        <end position="518"/>
    </location>
</feature>
<feature type="compositionally biased region" description="Polar residues" evidence="1">
    <location>
        <begin position="524"/>
        <end position="533"/>
    </location>
</feature>
<accession>A0A8R1YTY2</accession>
<evidence type="ECO:0000313" key="3">
    <source>
        <dbReference type="Proteomes" id="UP000005239"/>
    </source>
</evidence>
<protein>
    <submittedName>
        <fullName evidence="2">Uncharacterized protein</fullName>
    </submittedName>
</protein>